<evidence type="ECO:0000313" key="3">
    <source>
        <dbReference type="Proteomes" id="UP000283530"/>
    </source>
</evidence>
<accession>A0A3S4NEN3</accession>
<dbReference type="PANTHER" id="PTHR33223">
    <property type="entry name" value="CCHC-TYPE DOMAIN-CONTAINING PROTEIN"/>
    <property type="match status" value="1"/>
</dbReference>
<dbReference type="OrthoDB" id="1740797at2759"/>
<gene>
    <name evidence="2" type="ORF">CKAN_00459100</name>
</gene>
<dbReference type="Proteomes" id="UP000283530">
    <property type="component" value="Unassembled WGS sequence"/>
</dbReference>
<feature type="domain" description="Retrotransposon gag" evidence="1">
    <location>
        <begin position="91"/>
        <end position="152"/>
    </location>
</feature>
<dbReference type="EMBL" id="QPKB01000002">
    <property type="protein sequence ID" value="RWR76168.1"/>
    <property type="molecule type" value="Genomic_DNA"/>
</dbReference>
<keyword evidence="3" id="KW-1185">Reference proteome</keyword>
<protein>
    <recommendedName>
        <fullName evidence="1">Retrotransposon gag domain-containing protein</fullName>
    </recommendedName>
</protein>
<name>A0A3S4NEN3_9MAGN</name>
<dbReference type="PANTHER" id="PTHR33223:SF11">
    <property type="entry name" value="ELEMENT PROTEIN, PUTATIVE-RELATED"/>
    <property type="match status" value="1"/>
</dbReference>
<dbReference type="AlphaFoldDB" id="A0A3S4NEN3"/>
<dbReference type="InterPro" id="IPR005162">
    <property type="entry name" value="Retrotrans_gag_dom"/>
</dbReference>
<evidence type="ECO:0000259" key="1">
    <source>
        <dbReference type="Pfam" id="PF03732"/>
    </source>
</evidence>
<comment type="caution">
    <text evidence="2">The sequence shown here is derived from an EMBL/GenBank/DDBJ whole genome shotgun (WGS) entry which is preliminary data.</text>
</comment>
<reference evidence="2 3" key="1">
    <citation type="journal article" date="2019" name="Nat. Plants">
        <title>Stout camphor tree genome fills gaps in understanding of flowering plant genome evolution.</title>
        <authorList>
            <person name="Chaw S.M."/>
            <person name="Liu Y.C."/>
            <person name="Wu Y.W."/>
            <person name="Wang H.Y."/>
            <person name="Lin C.I."/>
            <person name="Wu C.S."/>
            <person name="Ke H.M."/>
            <person name="Chang L.Y."/>
            <person name="Hsu C.Y."/>
            <person name="Yang H.T."/>
            <person name="Sudianto E."/>
            <person name="Hsu M.H."/>
            <person name="Wu K.P."/>
            <person name="Wang L.N."/>
            <person name="Leebens-Mack J.H."/>
            <person name="Tsai I.J."/>
        </authorList>
    </citation>
    <scope>NUCLEOTIDE SEQUENCE [LARGE SCALE GENOMIC DNA]</scope>
    <source>
        <strain evidence="3">cv. Chaw 1501</strain>
        <tissue evidence="2">Young leaves</tissue>
    </source>
</reference>
<dbReference type="Pfam" id="PF03732">
    <property type="entry name" value="Retrotrans_gag"/>
    <property type="match status" value="1"/>
</dbReference>
<evidence type="ECO:0000313" key="2">
    <source>
        <dbReference type="EMBL" id="RWR76168.1"/>
    </source>
</evidence>
<proteinExistence type="predicted"/>
<sequence>MANAEDEMVVNNQRWPMKESYIPMHTNQPSTIIYPPNTAGNFNLTPQLLNMVPNYHGLHNEDPYLHIKDFFELCAMQQIQGVTLEGIRLHLFPFSLKDKAKIWLNSLDAGPITSWEQLAIKFLKKFFPAQKTRLLKREFQTYQQEDGDQFWETWE</sequence>
<organism evidence="2 3">
    <name type="scientific">Cinnamomum micranthum f. kanehirae</name>
    <dbReference type="NCBI Taxonomy" id="337451"/>
    <lineage>
        <taxon>Eukaryota</taxon>
        <taxon>Viridiplantae</taxon>
        <taxon>Streptophyta</taxon>
        <taxon>Embryophyta</taxon>
        <taxon>Tracheophyta</taxon>
        <taxon>Spermatophyta</taxon>
        <taxon>Magnoliopsida</taxon>
        <taxon>Magnoliidae</taxon>
        <taxon>Laurales</taxon>
        <taxon>Lauraceae</taxon>
        <taxon>Cinnamomum</taxon>
    </lineage>
</organism>